<protein>
    <submittedName>
        <fullName evidence="1">Uncharacterized protein</fullName>
    </submittedName>
</protein>
<dbReference type="InterPro" id="IPR027417">
    <property type="entry name" value="P-loop_NTPase"/>
</dbReference>
<evidence type="ECO:0000313" key="1">
    <source>
        <dbReference type="EMBL" id="KAF7557011.1"/>
    </source>
</evidence>
<dbReference type="Gene3D" id="3.40.50.300">
    <property type="entry name" value="P-loop containing nucleotide triphosphate hydrolases"/>
    <property type="match status" value="1"/>
</dbReference>
<reference evidence="1" key="1">
    <citation type="submission" date="2020-03" db="EMBL/GenBank/DDBJ databases">
        <title>Draft Genome Sequence of Cylindrodendrum hubeiense.</title>
        <authorList>
            <person name="Buettner E."/>
            <person name="Kellner H."/>
        </authorList>
    </citation>
    <scope>NUCLEOTIDE SEQUENCE</scope>
    <source>
        <strain evidence="1">IHI 201604</strain>
    </source>
</reference>
<accession>A0A9P5HFR0</accession>
<gene>
    <name evidence="1" type="ORF">G7Z17_g1023</name>
</gene>
<comment type="caution">
    <text evidence="1">The sequence shown here is derived from an EMBL/GenBank/DDBJ whole genome shotgun (WGS) entry which is preliminary data.</text>
</comment>
<sequence>MCSACGAPRKPAHVRCLRRKRGHRLNVGPTETNMSEDMCEEINFVEYVFTRHLLDTTALRDDNKALHAEDALCTWIGVPYYQYNRKPQIFVWSRMQRILEQGPTTKTRRYPSLVSFIGDTGSGKSTLIRAMIQMIRPSETKQHSVPVPGLPGDDFQSTSSDIHLYADPNTLFTDCPIFYAGSEGFVGGANPIARAQIASLSQHRTPREHRRNQTQSREERLFENVEHYNKTARKPPVSLGWGKMVPLPKASIPSQSDTRQRGHVDEETQERIVRRVYPKILYAFSDVICFVTTNSRSAQAFLKRLIEWAKEAYDRIQNQRVRPALIIVINKDADSDTRTQRNYTWDLLRSFEQSQTYRELVEFWRQRGRTIQSAKDILDCYYRSISVVVIPVYGKGSLPSTAASISLAVQRLYEKIRESTKAIQEERVSSNTNFDVATLDKYLHDSLCALAKDDHSSLDFHRLAAGVLRRPKLFSEHLAATMANLALTRGLEDTDEVGGEHEIADDMARFAAASIAVQLPWGEGKG</sequence>
<name>A0A9P5HFR0_9HYPO</name>
<organism evidence="1 2">
    <name type="scientific">Cylindrodendrum hubeiense</name>
    <dbReference type="NCBI Taxonomy" id="595255"/>
    <lineage>
        <taxon>Eukaryota</taxon>
        <taxon>Fungi</taxon>
        <taxon>Dikarya</taxon>
        <taxon>Ascomycota</taxon>
        <taxon>Pezizomycotina</taxon>
        <taxon>Sordariomycetes</taxon>
        <taxon>Hypocreomycetidae</taxon>
        <taxon>Hypocreales</taxon>
        <taxon>Nectriaceae</taxon>
        <taxon>Cylindrodendrum</taxon>
    </lineage>
</organism>
<dbReference type="AlphaFoldDB" id="A0A9P5HFR0"/>
<dbReference type="OrthoDB" id="194358at2759"/>
<dbReference type="SUPFAM" id="SSF52540">
    <property type="entry name" value="P-loop containing nucleoside triphosphate hydrolases"/>
    <property type="match status" value="2"/>
</dbReference>
<evidence type="ECO:0000313" key="2">
    <source>
        <dbReference type="Proteomes" id="UP000722485"/>
    </source>
</evidence>
<dbReference type="Proteomes" id="UP000722485">
    <property type="component" value="Unassembled WGS sequence"/>
</dbReference>
<keyword evidence="2" id="KW-1185">Reference proteome</keyword>
<dbReference type="EMBL" id="JAANBB010000008">
    <property type="protein sequence ID" value="KAF7557011.1"/>
    <property type="molecule type" value="Genomic_DNA"/>
</dbReference>
<proteinExistence type="predicted"/>